<evidence type="ECO:0000313" key="4">
    <source>
        <dbReference type="Proteomes" id="UP000054007"/>
    </source>
</evidence>
<keyword evidence="2" id="KW-0732">Signal</keyword>
<feature type="chain" id="PRO_5002316410" description="C2H2-type domain-containing protein" evidence="2">
    <location>
        <begin position="18"/>
        <end position="112"/>
    </location>
</feature>
<protein>
    <recommendedName>
        <fullName evidence="5">C2H2-type domain-containing protein</fullName>
    </recommendedName>
</protein>
<name>A0A0D7ARB9_9AGAR</name>
<reference evidence="3 4" key="1">
    <citation type="journal article" date="2015" name="Fungal Genet. Biol.">
        <title>Evolution of novel wood decay mechanisms in Agaricales revealed by the genome sequences of Fistulina hepatica and Cylindrobasidium torrendii.</title>
        <authorList>
            <person name="Floudas D."/>
            <person name="Held B.W."/>
            <person name="Riley R."/>
            <person name="Nagy L.G."/>
            <person name="Koehler G."/>
            <person name="Ransdell A.S."/>
            <person name="Younus H."/>
            <person name="Chow J."/>
            <person name="Chiniquy J."/>
            <person name="Lipzen A."/>
            <person name="Tritt A."/>
            <person name="Sun H."/>
            <person name="Haridas S."/>
            <person name="LaButti K."/>
            <person name="Ohm R.A."/>
            <person name="Kues U."/>
            <person name="Blanchette R.A."/>
            <person name="Grigoriev I.V."/>
            <person name="Minto R.E."/>
            <person name="Hibbett D.S."/>
        </authorList>
    </citation>
    <scope>NUCLEOTIDE SEQUENCE [LARGE SCALE GENOMIC DNA]</scope>
    <source>
        <strain evidence="3 4">FP15055 ss-10</strain>
    </source>
</reference>
<evidence type="ECO:0000256" key="1">
    <source>
        <dbReference type="SAM" id="MobiDB-lite"/>
    </source>
</evidence>
<dbReference type="Proteomes" id="UP000054007">
    <property type="component" value="Unassembled WGS sequence"/>
</dbReference>
<organism evidence="3 4">
    <name type="scientific">Cylindrobasidium torrendii FP15055 ss-10</name>
    <dbReference type="NCBI Taxonomy" id="1314674"/>
    <lineage>
        <taxon>Eukaryota</taxon>
        <taxon>Fungi</taxon>
        <taxon>Dikarya</taxon>
        <taxon>Basidiomycota</taxon>
        <taxon>Agaricomycotina</taxon>
        <taxon>Agaricomycetes</taxon>
        <taxon>Agaricomycetidae</taxon>
        <taxon>Agaricales</taxon>
        <taxon>Marasmiineae</taxon>
        <taxon>Physalacriaceae</taxon>
        <taxon>Cylindrobasidium</taxon>
    </lineage>
</organism>
<feature type="signal peptide" evidence="2">
    <location>
        <begin position="1"/>
        <end position="17"/>
    </location>
</feature>
<evidence type="ECO:0008006" key="5">
    <source>
        <dbReference type="Google" id="ProtNLM"/>
    </source>
</evidence>
<evidence type="ECO:0000313" key="3">
    <source>
        <dbReference type="EMBL" id="KIY60590.1"/>
    </source>
</evidence>
<feature type="compositionally biased region" description="Basic and acidic residues" evidence="1">
    <location>
        <begin position="47"/>
        <end position="82"/>
    </location>
</feature>
<feature type="region of interest" description="Disordered" evidence="1">
    <location>
        <begin position="47"/>
        <end position="112"/>
    </location>
</feature>
<proteinExistence type="predicted"/>
<keyword evidence="4" id="KW-1185">Reference proteome</keyword>
<accession>A0A0D7ARB9</accession>
<gene>
    <name evidence="3" type="ORF">CYLTODRAFT_495579</name>
</gene>
<sequence length="112" mass="12690">MELVILLIGACSPICSLTSPSLGGNQVHMRKLRPKELSAASYRCEHGQCQRNRGEQHTTGHRGDRIEHGSDGTQTEWREVRRIYHSPPFPAQPSHPRRRDHLPLPLPLPHLP</sequence>
<dbReference type="EMBL" id="KN881483">
    <property type="protein sequence ID" value="KIY60590.1"/>
    <property type="molecule type" value="Genomic_DNA"/>
</dbReference>
<evidence type="ECO:0000256" key="2">
    <source>
        <dbReference type="SAM" id="SignalP"/>
    </source>
</evidence>
<dbReference type="AlphaFoldDB" id="A0A0D7ARB9"/>